<dbReference type="InterPro" id="IPR029068">
    <property type="entry name" value="Glyas_Bleomycin-R_OHBP_Dase"/>
</dbReference>
<evidence type="ECO:0000313" key="3">
    <source>
        <dbReference type="Proteomes" id="UP000000485"/>
    </source>
</evidence>
<dbReference type="HOGENOM" id="CLU_046006_17_2_11"/>
<dbReference type="OrthoDB" id="9795306at2"/>
<accession>F8A3X4</accession>
<dbReference type="EMBL" id="CP002665">
    <property type="protein sequence ID" value="AEI13166.1"/>
    <property type="molecule type" value="Genomic_DNA"/>
</dbReference>
<dbReference type="InterPro" id="IPR004360">
    <property type="entry name" value="Glyas_Fos-R_dOase_dom"/>
</dbReference>
<organism evidence="2 3">
    <name type="scientific">Cellulomonas gilvus (strain ATCC 13127 / NRRL B-14078)</name>
    <name type="common">Cellvibrio gilvus</name>
    <dbReference type="NCBI Taxonomy" id="593907"/>
    <lineage>
        <taxon>Bacteria</taxon>
        <taxon>Bacillati</taxon>
        <taxon>Actinomycetota</taxon>
        <taxon>Actinomycetes</taxon>
        <taxon>Micrococcales</taxon>
        <taxon>Cellulomonadaceae</taxon>
        <taxon>Cellulomonas</taxon>
    </lineage>
</organism>
<reference evidence="3" key="1">
    <citation type="submission" date="2011-04" db="EMBL/GenBank/DDBJ databases">
        <title>Complete sequence of Cellvibrio gilvus ATCC 13127.</title>
        <authorList>
            <person name="Lucas S."/>
            <person name="Han J."/>
            <person name="Lapidus A."/>
            <person name="Cheng J.-F."/>
            <person name="Goodwin L."/>
            <person name="Pitluck S."/>
            <person name="Peters L."/>
            <person name="Munk A."/>
            <person name="Detter J.C."/>
            <person name="Han C."/>
            <person name="Tapia R."/>
            <person name="Land M."/>
            <person name="Hauser L."/>
            <person name="Kyrpides N."/>
            <person name="Ivanova N."/>
            <person name="Ovchinnikova G."/>
            <person name="Pagani I."/>
            <person name="Mead D."/>
            <person name="Brumm P."/>
            <person name="Woyke T."/>
        </authorList>
    </citation>
    <scope>NUCLEOTIDE SEQUENCE [LARGE SCALE GENOMIC DNA]</scope>
    <source>
        <strain evidence="3">ATCC 13127 / NRRL B-14078</strain>
    </source>
</reference>
<dbReference type="eggNOG" id="COG2764">
    <property type="taxonomic scope" value="Bacteria"/>
</dbReference>
<dbReference type="RefSeq" id="WP_013884683.1">
    <property type="nucleotide sequence ID" value="NC_015671.1"/>
</dbReference>
<dbReference type="Pfam" id="PF00903">
    <property type="entry name" value="Glyoxalase"/>
    <property type="match status" value="1"/>
</dbReference>
<dbReference type="STRING" id="593907.Celgi_2667"/>
<sequence>MSVLLNPYLAFGGDARAALEFYQSVFGGDLVVSTFAESGMPDGGDGVMHGQLTVPGVLTLMASDAFAAGEAPTGSSISISLSGDDAETLRAWWDGLVQGGTVDEPLVTAPWGDTFGMLTDRFGTRWMVNISAGA</sequence>
<dbReference type="CDD" id="cd06588">
    <property type="entry name" value="PhnB_like"/>
    <property type="match status" value="1"/>
</dbReference>
<dbReference type="KEGG" id="cga:Celgi_2667"/>
<name>F8A3X4_CELGA</name>
<keyword evidence="2" id="KW-0560">Oxidoreductase</keyword>
<protein>
    <submittedName>
        <fullName evidence="2">Glyoxalase/bleomycin resistance protein/dioxygenase</fullName>
    </submittedName>
</protein>
<dbReference type="PANTHER" id="PTHR33990">
    <property type="entry name" value="PROTEIN YJDN-RELATED"/>
    <property type="match status" value="1"/>
</dbReference>
<gene>
    <name evidence="2" type="ordered locus">Celgi_2667</name>
</gene>
<evidence type="ECO:0000259" key="1">
    <source>
        <dbReference type="Pfam" id="PF00903"/>
    </source>
</evidence>
<dbReference type="SUPFAM" id="SSF54593">
    <property type="entry name" value="Glyoxalase/Bleomycin resistance protein/Dihydroxybiphenyl dioxygenase"/>
    <property type="match status" value="1"/>
</dbReference>
<dbReference type="Proteomes" id="UP000000485">
    <property type="component" value="Chromosome"/>
</dbReference>
<dbReference type="InterPro" id="IPR028973">
    <property type="entry name" value="PhnB-like"/>
</dbReference>
<evidence type="ECO:0000313" key="2">
    <source>
        <dbReference type="EMBL" id="AEI13166.1"/>
    </source>
</evidence>
<feature type="domain" description="Glyoxalase/fosfomycin resistance/dioxygenase" evidence="1">
    <location>
        <begin position="5"/>
        <end position="128"/>
    </location>
</feature>
<dbReference type="Gene3D" id="3.10.180.10">
    <property type="entry name" value="2,3-Dihydroxybiphenyl 1,2-Dioxygenase, domain 1"/>
    <property type="match status" value="1"/>
</dbReference>
<dbReference type="AlphaFoldDB" id="F8A3X4"/>
<proteinExistence type="predicted"/>
<keyword evidence="2" id="KW-0223">Dioxygenase</keyword>
<keyword evidence="3" id="KW-1185">Reference proteome</keyword>
<dbReference type="PANTHER" id="PTHR33990:SF1">
    <property type="entry name" value="PROTEIN YJDN"/>
    <property type="match status" value="1"/>
</dbReference>
<dbReference type="GO" id="GO:0051213">
    <property type="term" value="F:dioxygenase activity"/>
    <property type="evidence" value="ECO:0007669"/>
    <property type="project" value="UniProtKB-KW"/>
</dbReference>